<name>A0AAU7V6P7_9ACTO</name>
<evidence type="ECO:0000256" key="1">
    <source>
        <dbReference type="ARBA" id="ARBA00022603"/>
    </source>
</evidence>
<dbReference type="AlphaFoldDB" id="A0AAU7V6P7"/>
<sequence length="188" mass="20114">MTRIVAGTAKGRQLAVPAQGTRPTSAKVREALFSMLESWNLVRERRVLDLFAGSGALAFEAFSRGASEITLVDKSRGAQKVLAQNARTVGASSARIVAGSAQAFVRSARATFDLVFVDPPYAWPEPDLTDLLADLLGLLDPDGLIVVERDARSPQPSLPAGLELEAERSWGDTRAYLIGRPPADPDAD</sequence>
<dbReference type="GO" id="GO:0003676">
    <property type="term" value="F:nucleic acid binding"/>
    <property type="evidence" value="ECO:0007669"/>
    <property type="project" value="InterPro"/>
</dbReference>
<dbReference type="InterPro" id="IPR004398">
    <property type="entry name" value="RNA_MeTrfase_RsmD"/>
</dbReference>
<keyword evidence="1 3" id="KW-0489">Methyltransferase</keyword>
<dbReference type="RefSeq" id="WP_350257541.1">
    <property type="nucleotide sequence ID" value="NZ_CP138335.1"/>
</dbReference>
<dbReference type="SUPFAM" id="SSF53335">
    <property type="entry name" value="S-adenosyl-L-methionine-dependent methyltransferases"/>
    <property type="match status" value="1"/>
</dbReference>
<keyword evidence="2 3" id="KW-0808">Transferase</keyword>
<accession>A0AAU7V6P7</accession>
<gene>
    <name evidence="3" type="primary">rsmD</name>
    <name evidence="3" type="ORF">SAC06_06700</name>
</gene>
<dbReference type="PANTHER" id="PTHR43542:SF1">
    <property type="entry name" value="METHYLTRANSFERASE"/>
    <property type="match status" value="1"/>
</dbReference>
<dbReference type="EC" id="2.1.1.171" evidence="3"/>
<dbReference type="Pfam" id="PF03602">
    <property type="entry name" value="Cons_hypoth95"/>
    <property type="match status" value="1"/>
</dbReference>
<evidence type="ECO:0000256" key="2">
    <source>
        <dbReference type="ARBA" id="ARBA00022679"/>
    </source>
</evidence>
<dbReference type="NCBIfam" id="TIGR00095">
    <property type="entry name" value="16S rRNA (guanine(966)-N(2))-methyltransferase RsmD"/>
    <property type="match status" value="1"/>
</dbReference>
<dbReference type="GO" id="GO:0052913">
    <property type="term" value="F:16S rRNA (guanine(966)-N(2))-methyltransferase activity"/>
    <property type="evidence" value="ECO:0007669"/>
    <property type="project" value="UniProtKB-EC"/>
</dbReference>
<dbReference type="CDD" id="cd02440">
    <property type="entry name" value="AdoMet_MTases"/>
    <property type="match status" value="1"/>
</dbReference>
<dbReference type="Gene3D" id="3.40.50.150">
    <property type="entry name" value="Vaccinia Virus protein VP39"/>
    <property type="match status" value="1"/>
</dbReference>
<proteinExistence type="predicted"/>
<protein>
    <submittedName>
        <fullName evidence="3">16S rRNA (Guanine(966)-N(2))-methyltransferase RsmD</fullName>
        <ecNumber evidence="3">2.1.1.171</ecNumber>
    </submittedName>
</protein>
<evidence type="ECO:0000313" key="3">
    <source>
        <dbReference type="EMBL" id="XBW07335.1"/>
    </source>
</evidence>
<organism evidence="3">
    <name type="scientific">Scrofimicrobium appendicitidis</name>
    <dbReference type="NCBI Taxonomy" id="3079930"/>
    <lineage>
        <taxon>Bacteria</taxon>
        <taxon>Bacillati</taxon>
        <taxon>Actinomycetota</taxon>
        <taxon>Actinomycetes</taxon>
        <taxon>Actinomycetales</taxon>
        <taxon>Actinomycetaceae</taxon>
        <taxon>Scrofimicrobium</taxon>
    </lineage>
</organism>
<dbReference type="EMBL" id="CP138335">
    <property type="protein sequence ID" value="XBW07335.1"/>
    <property type="molecule type" value="Genomic_DNA"/>
</dbReference>
<dbReference type="InterPro" id="IPR002052">
    <property type="entry name" value="DNA_methylase_N6_adenine_CS"/>
</dbReference>
<dbReference type="PIRSF" id="PIRSF004553">
    <property type="entry name" value="CHP00095"/>
    <property type="match status" value="1"/>
</dbReference>
<dbReference type="InterPro" id="IPR029063">
    <property type="entry name" value="SAM-dependent_MTases_sf"/>
</dbReference>
<dbReference type="PROSITE" id="PS00092">
    <property type="entry name" value="N6_MTASE"/>
    <property type="match status" value="1"/>
</dbReference>
<dbReference type="PANTHER" id="PTHR43542">
    <property type="entry name" value="METHYLTRANSFERASE"/>
    <property type="match status" value="1"/>
</dbReference>
<reference evidence="3" key="1">
    <citation type="submission" date="2023-11" db="EMBL/GenBank/DDBJ databases">
        <title>Scrofimicrobium hongkongense sp. nov., isolated from a patient with peritonitis.</title>
        <authorList>
            <person name="Lao H.Y."/>
            <person name="Wong A.Y.P."/>
            <person name="Ng T.L."/>
            <person name="Wong R.Y.L."/>
            <person name="Yau M.C.Y."/>
            <person name="Lam J.Y.W."/>
            <person name="Siu G.K.H."/>
        </authorList>
    </citation>
    <scope>NUCLEOTIDE SEQUENCE</scope>
    <source>
        <strain evidence="3">R131</strain>
    </source>
</reference>
<dbReference type="KEGG" id="sapp:SAC06_06700"/>